<dbReference type="AlphaFoldDB" id="A0A0F9IJC9"/>
<proteinExistence type="predicted"/>
<sequence length="71" mass="8260">MTKHLFHLYVYLLKYKWYVSSCFKDHGDVVITVAPPGPFAEPFRIRLMPNEKYMGCSNEPDSTLNIGISYE</sequence>
<evidence type="ECO:0000313" key="1">
    <source>
        <dbReference type="EMBL" id="KKL93940.1"/>
    </source>
</evidence>
<protein>
    <submittedName>
        <fullName evidence="1">Uncharacterized protein</fullName>
    </submittedName>
</protein>
<gene>
    <name evidence="1" type="ORF">LCGC14_1869720</name>
</gene>
<reference evidence="1" key="1">
    <citation type="journal article" date="2015" name="Nature">
        <title>Complex archaea that bridge the gap between prokaryotes and eukaryotes.</title>
        <authorList>
            <person name="Spang A."/>
            <person name="Saw J.H."/>
            <person name="Jorgensen S.L."/>
            <person name="Zaremba-Niedzwiedzka K."/>
            <person name="Martijn J."/>
            <person name="Lind A.E."/>
            <person name="van Eijk R."/>
            <person name="Schleper C."/>
            <person name="Guy L."/>
            <person name="Ettema T.J."/>
        </authorList>
    </citation>
    <scope>NUCLEOTIDE SEQUENCE</scope>
</reference>
<dbReference type="EMBL" id="LAZR01019059">
    <property type="protein sequence ID" value="KKL93940.1"/>
    <property type="molecule type" value="Genomic_DNA"/>
</dbReference>
<name>A0A0F9IJC9_9ZZZZ</name>
<organism evidence="1">
    <name type="scientific">marine sediment metagenome</name>
    <dbReference type="NCBI Taxonomy" id="412755"/>
    <lineage>
        <taxon>unclassified sequences</taxon>
        <taxon>metagenomes</taxon>
        <taxon>ecological metagenomes</taxon>
    </lineage>
</organism>
<accession>A0A0F9IJC9</accession>
<comment type="caution">
    <text evidence="1">The sequence shown here is derived from an EMBL/GenBank/DDBJ whole genome shotgun (WGS) entry which is preliminary data.</text>
</comment>